<keyword evidence="11" id="KW-1185">Reference proteome</keyword>
<evidence type="ECO:0000313" key="10">
    <source>
        <dbReference type="Proteomes" id="UP000193553"/>
    </source>
</evidence>
<protein>
    <submittedName>
        <fullName evidence="8">Choline dehydrogenase</fullName>
    </submittedName>
</protein>
<dbReference type="InterPro" id="IPR036188">
    <property type="entry name" value="FAD/NAD-bd_sf"/>
</dbReference>
<dbReference type="Pfam" id="PF00732">
    <property type="entry name" value="GMC_oxred_N"/>
    <property type="match status" value="1"/>
</dbReference>
<evidence type="ECO:0000256" key="1">
    <source>
        <dbReference type="ARBA" id="ARBA00001974"/>
    </source>
</evidence>
<organism evidence="8 10">
    <name type="scientific">Bradyrhizobium canariense</name>
    <dbReference type="NCBI Taxonomy" id="255045"/>
    <lineage>
        <taxon>Bacteria</taxon>
        <taxon>Pseudomonadati</taxon>
        <taxon>Pseudomonadota</taxon>
        <taxon>Alphaproteobacteria</taxon>
        <taxon>Hyphomicrobiales</taxon>
        <taxon>Nitrobacteraceae</taxon>
        <taxon>Bradyrhizobium</taxon>
    </lineage>
</organism>
<dbReference type="EMBL" id="NAFK01000178">
    <property type="protein sequence ID" value="OSJ20707.1"/>
    <property type="molecule type" value="Genomic_DNA"/>
</dbReference>
<evidence type="ECO:0000256" key="3">
    <source>
        <dbReference type="ARBA" id="ARBA00022630"/>
    </source>
</evidence>
<dbReference type="AlphaFoldDB" id="A0A1X3FD17"/>
<evidence type="ECO:0000259" key="7">
    <source>
        <dbReference type="Pfam" id="PF05199"/>
    </source>
</evidence>
<dbReference type="Pfam" id="PF05199">
    <property type="entry name" value="GMC_oxred_C"/>
    <property type="match status" value="1"/>
</dbReference>
<gene>
    <name evidence="9" type="ORF">BST63_39985</name>
    <name evidence="8" type="ORF">BSZ18_30515</name>
</gene>
<dbReference type="PANTHER" id="PTHR42784">
    <property type="entry name" value="PYRANOSE 2-OXIDASE"/>
    <property type="match status" value="1"/>
</dbReference>
<evidence type="ECO:0000313" key="8">
    <source>
        <dbReference type="EMBL" id="OSJ03651.1"/>
    </source>
</evidence>
<keyword evidence="3" id="KW-0285">Flavoprotein</keyword>
<evidence type="ECO:0000313" key="11">
    <source>
        <dbReference type="Proteomes" id="UP000193884"/>
    </source>
</evidence>
<evidence type="ECO:0000256" key="5">
    <source>
        <dbReference type="ARBA" id="ARBA00023002"/>
    </source>
</evidence>
<name>A0A1X3FD17_9BRAD</name>
<dbReference type="InterPro" id="IPR000172">
    <property type="entry name" value="GMC_OxRdtase_N"/>
</dbReference>
<dbReference type="InterPro" id="IPR007867">
    <property type="entry name" value="GMC_OxRtase_C"/>
</dbReference>
<evidence type="ECO:0000259" key="6">
    <source>
        <dbReference type="Pfam" id="PF00732"/>
    </source>
</evidence>
<feature type="domain" description="Glucose-methanol-choline oxidoreductase N-terminal" evidence="6">
    <location>
        <begin position="225"/>
        <end position="329"/>
    </location>
</feature>
<reference evidence="10 11" key="1">
    <citation type="submission" date="2017-03" db="EMBL/GenBank/DDBJ databases">
        <title>Whole genome sequences of fourteen strains of Bradyrhizobium canariense and one strain of Bradyrhizobium japonicum isolated from Lupinus (Papilionoideae: Genisteae) species in Algeria.</title>
        <authorList>
            <person name="Crovadore J."/>
            <person name="Chekireb D."/>
            <person name="Brachmann A."/>
            <person name="Chablais R."/>
            <person name="Cochard B."/>
            <person name="Lefort F."/>
        </authorList>
    </citation>
    <scope>NUCLEOTIDE SEQUENCE [LARGE SCALE GENOMIC DNA]</scope>
    <source>
        <strain evidence="8 10">UBMA195</strain>
        <strain evidence="9 11">UBMAN05</strain>
    </source>
</reference>
<dbReference type="InterPro" id="IPR051473">
    <property type="entry name" value="P2Ox-like"/>
</dbReference>
<dbReference type="Gene3D" id="3.50.50.60">
    <property type="entry name" value="FAD/NAD(P)-binding domain"/>
    <property type="match status" value="2"/>
</dbReference>
<dbReference type="SUPFAM" id="SSF51905">
    <property type="entry name" value="FAD/NAD(P)-binding domain"/>
    <property type="match status" value="1"/>
</dbReference>
<evidence type="ECO:0000313" key="9">
    <source>
        <dbReference type="EMBL" id="OSJ20707.1"/>
    </source>
</evidence>
<comment type="similarity">
    <text evidence="2">Belongs to the GMC oxidoreductase family.</text>
</comment>
<feature type="domain" description="Glucose-methanol-choline oxidoreductase C-terminal" evidence="7">
    <location>
        <begin position="417"/>
        <end position="534"/>
    </location>
</feature>
<accession>A0A1X3FD17</accession>
<dbReference type="GO" id="GO:0050660">
    <property type="term" value="F:flavin adenine dinucleotide binding"/>
    <property type="evidence" value="ECO:0007669"/>
    <property type="project" value="InterPro"/>
</dbReference>
<keyword evidence="5" id="KW-0560">Oxidoreductase</keyword>
<proteinExistence type="inferred from homology"/>
<dbReference type="PANTHER" id="PTHR42784:SF1">
    <property type="entry name" value="PYRANOSE 2-OXIDASE"/>
    <property type="match status" value="1"/>
</dbReference>
<keyword evidence="4" id="KW-0274">FAD</keyword>
<dbReference type="GO" id="GO:0016614">
    <property type="term" value="F:oxidoreductase activity, acting on CH-OH group of donors"/>
    <property type="evidence" value="ECO:0007669"/>
    <property type="project" value="InterPro"/>
</dbReference>
<dbReference type="RefSeq" id="WP_085359358.1">
    <property type="nucleotide sequence ID" value="NZ_NAFD01000193.1"/>
</dbReference>
<dbReference type="Proteomes" id="UP000193884">
    <property type="component" value="Unassembled WGS sequence"/>
</dbReference>
<evidence type="ECO:0000256" key="2">
    <source>
        <dbReference type="ARBA" id="ARBA00010790"/>
    </source>
</evidence>
<dbReference type="OrthoDB" id="9798604at2"/>
<dbReference type="EMBL" id="NAFI01000186">
    <property type="protein sequence ID" value="OSJ03651.1"/>
    <property type="molecule type" value="Genomic_DNA"/>
</dbReference>
<dbReference type="Proteomes" id="UP000193553">
    <property type="component" value="Unassembled WGS sequence"/>
</dbReference>
<comment type="cofactor">
    <cofactor evidence="1">
        <name>FAD</name>
        <dbReference type="ChEBI" id="CHEBI:57692"/>
    </cofactor>
</comment>
<evidence type="ECO:0000256" key="4">
    <source>
        <dbReference type="ARBA" id="ARBA00022827"/>
    </source>
</evidence>
<sequence>MASEYSADIVVVGTGVVGCLIAQEALDAGLSVLMLEAGPRVDRWRIVENFRNLPPSLRLFHWNAPYPPKPWAPHLETRTANEHEQYLQLEGPNARAYLQGYVRYAGGATWHWAGICWRLTPEDMRLKSLYGVGRDWPFSHEIIEPYYTRAEYAIGVSGPSNPTLQWPPNGRRSKPYPMGPIPFGPGEHRFTEAAARIGMINLPAPQARNSGVSYDGRPACCGNNNCFPVCPIAAKYDAATALPKIEAKGGKILANAVAYRIETGEKNSVEAVHYFDPDKRSHRVTAKIFVIACNGIETPKLLLLSKNERNPNGVANSSDQVGRNMMDQPKLTAELELKEPLWTGVGPVQSSSILNTTQGEFRSRYAGAMFRMENFARSPLGAAAALKKGLVGKALDSEIRRLSACTARLTVEHEILPSANNRLTLSSKKDWLGINKPNIHYDVGDYVRQSAKEYTVPRLQQLAAELGATKFQLSPEFLNSDHIMGGCIMGAEAATAVVDADCRAHDHPNLFLPGGGAMPSATASNSTLTMTALALKAADAITNQLKHG</sequence>
<comment type="caution">
    <text evidence="8">The sequence shown here is derived from an EMBL/GenBank/DDBJ whole genome shotgun (WGS) entry which is preliminary data.</text>
</comment>